<dbReference type="Pfam" id="PF00560">
    <property type="entry name" value="LRR_1"/>
    <property type="match status" value="1"/>
</dbReference>
<evidence type="ECO:0000256" key="2">
    <source>
        <dbReference type="ARBA" id="ARBA00022737"/>
    </source>
</evidence>
<proteinExistence type="predicted"/>
<dbReference type="PANTHER" id="PTHR48007:SF86">
    <property type="entry name" value="(WILD MALAYSIAN BANANA) HYPOTHETICAL PROTEIN"/>
    <property type="match status" value="1"/>
</dbReference>
<evidence type="ECO:0000256" key="4">
    <source>
        <dbReference type="SAM" id="Phobius"/>
    </source>
</evidence>
<dbReference type="InterPro" id="IPR032675">
    <property type="entry name" value="LRR_dom_sf"/>
</dbReference>
<keyword evidence="4" id="KW-0472">Membrane</keyword>
<feature type="signal peptide" evidence="5">
    <location>
        <begin position="1"/>
        <end position="23"/>
    </location>
</feature>
<dbReference type="Gene3D" id="3.80.10.10">
    <property type="entry name" value="Ribonuclease Inhibitor"/>
    <property type="match status" value="1"/>
</dbReference>
<dbReference type="InterPro" id="IPR001611">
    <property type="entry name" value="Leu-rich_rpt"/>
</dbReference>
<organism evidence="7 8">
    <name type="scientific">Aegilops tauschii subsp. strangulata</name>
    <name type="common">Goatgrass</name>
    <dbReference type="NCBI Taxonomy" id="200361"/>
    <lineage>
        <taxon>Eukaryota</taxon>
        <taxon>Viridiplantae</taxon>
        <taxon>Streptophyta</taxon>
        <taxon>Embryophyta</taxon>
        <taxon>Tracheophyta</taxon>
        <taxon>Spermatophyta</taxon>
        <taxon>Magnoliopsida</taxon>
        <taxon>Liliopsida</taxon>
        <taxon>Poales</taxon>
        <taxon>Poaceae</taxon>
        <taxon>BOP clade</taxon>
        <taxon>Pooideae</taxon>
        <taxon>Triticodae</taxon>
        <taxon>Triticeae</taxon>
        <taxon>Triticinae</taxon>
        <taxon>Aegilops</taxon>
    </lineage>
</organism>
<evidence type="ECO:0000256" key="3">
    <source>
        <dbReference type="SAM" id="MobiDB-lite"/>
    </source>
</evidence>
<keyword evidence="1" id="KW-0433">Leucine-rich repeat</keyword>
<dbReference type="PANTHER" id="PTHR48007">
    <property type="entry name" value="LEUCINE-RICH REPEAT RECEPTOR-LIKE PROTEIN KINASE PXC1"/>
    <property type="match status" value="1"/>
</dbReference>
<dbReference type="InterPro" id="IPR013210">
    <property type="entry name" value="LRR_N_plant-typ"/>
</dbReference>
<dbReference type="FunFam" id="3.80.10.10:FF:000415">
    <property type="entry name" value="Inactive LRR receptor-like serine/threonine-protein kinase BIR2"/>
    <property type="match status" value="1"/>
</dbReference>
<keyword evidence="4" id="KW-0812">Transmembrane</keyword>
<reference evidence="7" key="5">
    <citation type="journal article" date="2021" name="G3 (Bethesda)">
        <title>Aegilops tauschii genome assembly Aet v5.0 features greater sequence contiguity and improved annotation.</title>
        <authorList>
            <person name="Wang L."/>
            <person name="Zhu T."/>
            <person name="Rodriguez J.C."/>
            <person name="Deal K.R."/>
            <person name="Dubcovsky J."/>
            <person name="McGuire P.E."/>
            <person name="Lux T."/>
            <person name="Spannagl M."/>
            <person name="Mayer K.F.X."/>
            <person name="Baldrich P."/>
            <person name="Meyers B.C."/>
            <person name="Huo N."/>
            <person name="Gu Y.Q."/>
            <person name="Zhou H."/>
            <person name="Devos K.M."/>
            <person name="Bennetzen J.L."/>
            <person name="Unver T."/>
            <person name="Budak H."/>
            <person name="Gulick P.J."/>
            <person name="Galiba G."/>
            <person name="Kalapos B."/>
            <person name="Nelson D.R."/>
            <person name="Li P."/>
            <person name="You F.M."/>
            <person name="Luo M.C."/>
            <person name="Dvorak J."/>
        </authorList>
    </citation>
    <scope>NUCLEOTIDE SEQUENCE [LARGE SCALE GENOMIC DNA]</scope>
    <source>
        <strain evidence="7">cv. AL8/78</strain>
    </source>
</reference>
<evidence type="ECO:0000256" key="1">
    <source>
        <dbReference type="ARBA" id="ARBA00022614"/>
    </source>
</evidence>
<dbReference type="EnsemblPlants" id="AET7Gv20659700.1">
    <property type="protein sequence ID" value="AET7Gv20659700.1"/>
    <property type="gene ID" value="AET7Gv20659700"/>
</dbReference>
<reference evidence="8" key="2">
    <citation type="journal article" date="2017" name="Nat. Plants">
        <title>The Aegilops tauschii genome reveals multiple impacts of transposons.</title>
        <authorList>
            <person name="Zhao G."/>
            <person name="Zou C."/>
            <person name="Li K."/>
            <person name="Wang K."/>
            <person name="Li T."/>
            <person name="Gao L."/>
            <person name="Zhang X."/>
            <person name="Wang H."/>
            <person name="Yang Z."/>
            <person name="Liu X."/>
            <person name="Jiang W."/>
            <person name="Mao L."/>
            <person name="Kong X."/>
            <person name="Jiao Y."/>
            <person name="Jia J."/>
        </authorList>
    </citation>
    <scope>NUCLEOTIDE SEQUENCE [LARGE SCALE GENOMIC DNA]</scope>
    <source>
        <strain evidence="8">cv. AL8/78</strain>
    </source>
</reference>
<keyword evidence="2" id="KW-0677">Repeat</keyword>
<dbReference type="Gramene" id="AET7Gv20659700.1">
    <property type="protein sequence ID" value="AET7Gv20659700.1"/>
    <property type="gene ID" value="AET7Gv20659700"/>
</dbReference>
<dbReference type="Pfam" id="PF08263">
    <property type="entry name" value="LRRNT_2"/>
    <property type="match status" value="1"/>
</dbReference>
<reference evidence="7" key="3">
    <citation type="journal article" date="2017" name="Nature">
        <title>Genome sequence of the progenitor of the wheat D genome Aegilops tauschii.</title>
        <authorList>
            <person name="Luo M.C."/>
            <person name="Gu Y.Q."/>
            <person name="Puiu D."/>
            <person name="Wang H."/>
            <person name="Twardziok S.O."/>
            <person name="Deal K.R."/>
            <person name="Huo N."/>
            <person name="Zhu T."/>
            <person name="Wang L."/>
            <person name="Wang Y."/>
            <person name="McGuire P.E."/>
            <person name="Liu S."/>
            <person name="Long H."/>
            <person name="Ramasamy R.K."/>
            <person name="Rodriguez J.C."/>
            <person name="Van S.L."/>
            <person name="Yuan L."/>
            <person name="Wang Z."/>
            <person name="Xia Z."/>
            <person name="Xiao L."/>
            <person name="Anderson O.D."/>
            <person name="Ouyang S."/>
            <person name="Liang Y."/>
            <person name="Zimin A.V."/>
            <person name="Pertea G."/>
            <person name="Qi P."/>
            <person name="Bennetzen J.L."/>
            <person name="Dai X."/>
            <person name="Dawson M.W."/>
            <person name="Muller H.G."/>
            <person name="Kugler K."/>
            <person name="Rivarola-Duarte L."/>
            <person name="Spannagl M."/>
            <person name="Mayer K.F.X."/>
            <person name="Lu F.H."/>
            <person name="Bevan M.W."/>
            <person name="Leroy P."/>
            <person name="Li P."/>
            <person name="You F.M."/>
            <person name="Sun Q."/>
            <person name="Liu Z."/>
            <person name="Lyons E."/>
            <person name="Wicker T."/>
            <person name="Salzberg S.L."/>
            <person name="Devos K.M."/>
            <person name="Dvorak J."/>
        </authorList>
    </citation>
    <scope>NUCLEOTIDE SEQUENCE [LARGE SCALE GENOMIC DNA]</scope>
    <source>
        <strain evidence="7">cv. AL8/78</strain>
    </source>
</reference>
<name>A0A453RQ98_AEGTS</name>
<reference evidence="8" key="1">
    <citation type="journal article" date="2014" name="Science">
        <title>Ancient hybridizations among the ancestral genomes of bread wheat.</title>
        <authorList>
            <consortium name="International Wheat Genome Sequencing Consortium,"/>
            <person name="Marcussen T."/>
            <person name="Sandve S.R."/>
            <person name="Heier L."/>
            <person name="Spannagl M."/>
            <person name="Pfeifer M."/>
            <person name="Jakobsen K.S."/>
            <person name="Wulff B.B."/>
            <person name="Steuernagel B."/>
            <person name="Mayer K.F."/>
            <person name="Olsen O.A."/>
        </authorList>
    </citation>
    <scope>NUCLEOTIDE SEQUENCE [LARGE SCALE GENOMIC DNA]</scope>
    <source>
        <strain evidence="8">cv. AL8/78</strain>
    </source>
</reference>
<protein>
    <recommendedName>
        <fullName evidence="6">Leucine-rich repeat-containing N-terminal plant-type domain-containing protein</fullName>
    </recommendedName>
</protein>
<feature type="chain" id="PRO_5019581354" description="Leucine-rich repeat-containing N-terminal plant-type domain-containing protein" evidence="5">
    <location>
        <begin position="24"/>
        <end position="304"/>
    </location>
</feature>
<keyword evidence="4" id="KW-1133">Transmembrane helix</keyword>
<keyword evidence="5" id="KW-0732">Signal</keyword>
<evidence type="ECO:0000313" key="8">
    <source>
        <dbReference type="Proteomes" id="UP000015105"/>
    </source>
</evidence>
<dbReference type="STRING" id="200361.A0A453RQ98"/>
<evidence type="ECO:0000259" key="6">
    <source>
        <dbReference type="Pfam" id="PF08263"/>
    </source>
</evidence>
<sequence length="304" mass="31725">CRNPPHLLLLALALALTLPPAAPQPAPGSAAEPQEDDARCLKGVKADLRDPEGRLTSWTSNTSAGAVCDFSGISCWNPQESRILAVSLSGFGLQGKIPPALQYCRSANTLDLSSNALEGQIPPALCDWIPFVVNLDLSGNRLTGPLPSELANCRFLNSLKLSDNAFSGQIPASLACLDRLKALDLSGNRLEGQIPSQLGSAFSKDSFSGNSGLCGHPVSSRCGSGLGGTGLGIVIAAGVFGAAASLLLAFFFWRCTGKGKVGRRRQGRGGSESEVTATYPDRAPPRVRTKEVRGVSAKKCHVSS</sequence>
<evidence type="ECO:0000256" key="5">
    <source>
        <dbReference type="SAM" id="SignalP"/>
    </source>
</evidence>
<dbReference type="SUPFAM" id="SSF52058">
    <property type="entry name" value="L domain-like"/>
    <property type="match status" value="1"/>
</dbReference>
<dbReference type="Proteomes" id="UP000015105">
    <property type="component" value="Chromosome 7D"/>
</dbReference>
<dbReference type="AlphaFoldDB" id="A0A453RQ98"/>
<evidence type="ECO:0000313" key="7">
    <source>
        <dbReference type="EnsemblPlants" id="AET7Gv20659700.1"/>
    </source>
</evidence>
<feature type="region of interest" description="Disordered" evidence="3">
    <location>
        <begin position="260"/>
        <end position="304"/>
    </location>
</feature>
<keyword evidence="8" id="KW-1185">Reference proteome</keyword>
<reference evidence="7" key="4">
    <citation type="submission" date="2019-03" db="UniProtKB">
        <authorList>
            <consortium name="EnsemblPlants"/>
        </authorList>
    </citation>
    <scope>IDENTIFICATION</scope>
</reference>
<dbReference type="PRINTS" id="PR00019">
    <property type="entry name" value="LEURICHRPT"/>
</dbReference>
<feature type="transmembrane region" description="Helical" evidence="4">
    <location>
        <begin position="230"/>
        <end position="253"/>
    </location>
</feature>
<feature type="domain" description="Leucine-rich repeat-containing N-terminal plant-type" evidence="6">
    <location>
        <begin position="35"/>
        <end position="76"/>
    </location>
</feature>
<dbReference type="InterPro" id="IPR046959">
    <property type="entry name" value="PRK1-6/SRF4-like"/>
</dbReference>
<accession>A0A453RQ98</accession>
<dbReference type="Pfam" id="PF13855">
    <property type="entry name" value="LRR_8"/>
    <property type="match status" value="1"/>
</dbReference>